<dbReference type="Proteomes" id="UP000323506">
    <property type="component" value="Chromosome D05"/>
</dbReference>
<organism evidence="1 2">
    <name type="scientific">Gossypium darwinii</name>
    <name type="common">Darwin's cotton</name>
    <name type="synonym">Gossypium barbadense var. darwinii</name>
    <dbReference type="NCBI Taxonomy" id="34276"/>
    <lineage>
        <taxon>Eukaryota</taxon>
        <taxon>Viridiplantae</taxon>
        <taxon>Streptophyta</taxon>
        <taxon>Embryophyta</taxon>
        <taxon>Tracheophyta</taxon>
        <taxon>Spermatophyta</taxon>
        <taxon>Magnoliopsida</taxon>
        <taxon>eudicotyledons</taxon>
        <taxon>Gunneridae</taxon>
        <taxon>Pentapetalae</taxon>
        <taxon>rosids</taxon>
        <taxon>malvids</taxon>
        <taxon>Malvales</taxon>
        <taxon>Malvaceae</taxon>
        <taxon>Malvoideae</taxon>
        <taxon>Gossypium</taxon>
    </lineage>
</organism>
<protein>
    <submittedName>
        <fullName evidence="1">Uncharacterized protein</fullName>
    </submittedName>
</protein>
<sequence length="89" mass="10075">MLPIKSCKRKTRIFTGLSVPAKKKLAYRRMEHSLLHAKHLKDSILFVLLKSNGCSLVPSTEWKIHEFCRACVTGSTTASNFLQNLIFSP</sequence>
<reference evidence="1 2" key="1">
    <citation type="submission" date="2019-06" db="EMBL/GenBank/DDBJ databases">
        <title>WGS assembly of Gossypium darwinii.</title>
        <authorList>
            <person name="Chen Z.J."/>
            <person name="Sreedasyam A."/>
            <person name="Ando A."/>
            <person name="Song Q."/>
            <person name="De L."/>
            <person name="Hulse-Kemp A."/>
            <person name="Ding M."/>
            <person name="Ye W."/>
            <person name="Kirkbride R."/>
            <person name="Jenkins J."/>
            <person name="Plott C."/>
            <person name="Lovell J."/>
            <person name="Lin Y.-M."/>
            <person name="Vaughn R."/>
            <person name="Liu B."/>
            <person name="Li W."/>
            <person name="Simpson S."/>
            <person name="Scheffler B."/>
            <person name="Saski C."/>
            <person name="Grover C."/>
            <person name="Hu G."/>
            <person name="Conover J."/>
            <person name="Carlson J."/>
            <person name="Shu S."/>
            <person name="Boston L."/>
            <person name="Williams M."/>
            <person name="Peterson D."/>
            <person name="Mcgee K."/>
            <person name="Jones D."/>
            <person name="Wendel J."/>
            <person name="Stelly D."/>
            <person name="Grimwood J."/>
            <person name="Schmutz J."/>
        </authorList>
    </citation>
    <scope>NUCLEOTIDE SEQUENCE [LARGE SCALE GENOMIC DNA]</scope>
    <source>
        <strain evidence="1">1808015.09</strain>
    </source>
</reference>
<accession>A0A5D2CG06</accession>
<dbReference type="AlphaFoldDB" id="A0A5D2CG06"/>
<keyword evidence="2" id="KW-1185">Reference proteome</keyword>
<evidence type="ECO:0000313" key="2">
    <source>
        <dbReference type="Proteomes" id="UP000323506"/>
    </source>
</evidence>
<evidence type="ECO:0000313" key="1">
    <source>
        <dbReference type="EMBL" id="TYG68259.1"/>
    </source>
</evidence>
<gene>
    <name evidence="1" type="ORF">ES288_D05G140100v1</name>
</gene>
<proteinExistence type="predicted"/>
<dbReference type="EMBL" id="CM017705">
    <property type="protein sequence ID" value="TYG68259.1"/>
    <property type="molecule type" value="Genomic_DNA"/>
</dbReference>
<name>A0A5D2CG06_GOSDA</name>